<sequence length="93" mass="10674">LVVLPVVRGCDLLAVRFACRHLGRRRAVEESSSVFPLAAYKLWLFEDSSHCLVAQRTRRSHLTILAELVQLTRYLSHPVFFPIIFESTVYLTS</sequence>
<evidence type="ECO:0000313" key="1">
    <source>
        <dbReference type="EnsemblPlants" id="TuG1812G0500005397.01.T06"/>
    </source>
</evidence>
<dbReference type="Gramene" id="TuG1812G0500005397.01.T06">
    <property type="protein sequence ID" value="TuG1812G0500005397.01.T06"/>
    <property type="gene ID" value="TuG1812G0500005397.01"/>
</dbReference>
<reference evidence="2" key="1">
    <citation type="journal article" date="2013" name="Nature">
        <title>Draft genome of the wheat A-genome progenitor Triticum urartu.</title>
        <authorList>
            <person name="Ling H.Q."/>
            <person name="Zhao S."/>
            <person name="Liu D."/>
            <person name="Wang J."/>
            <person name="Sun H."/>
            <person name="Zhang C."/>
            <person name="Fan H."/>
            <person name="Li D."/>
            <person name="Dong L."/>
            <person name="Tao Y."/>
            <person name="Gao C."/>
            <person name="Wu H."/>
            <person name="Li Y."/>
            <person name="Cui Y."/>
            <person name="Guo X."/>
            <person name="Zheng S."/>
            <person name="Wang B."/>
            <person name="Yu K."/>
            <person name="Liang Q."/>
            <person name="Yang W."/>
            <person name="Lou X."/>
            <person name="Chen J."/>
            <person name="Feng M."/>
            <person name="Jian J."/>
            <person name="Zhang X."/>
            <person name="Luo G."/>
            <person name="Jiang Y."/>
            <person name="Liu J."/>
            <person name="Wang Z."/>
            <person name="Sha Y."/>
            <person name="Zhang B."/>
            <person name="Wu H."/>
            <person name="Tang D."/>
            <person name="Shen Q."/>
            <person name="Xue P."/>
            <person name="Zou S."/>
            <person name="Wang X."/>
            <person name="Liu X."/>
            <person name="Wang F."/>
            <person name="Yang Y."/>
            <person name="An X."/>
            <person name="Dong Z."/>
            <person name="Zhang K."/>
            <person name="Zhang X."/>
            <person name="Luo M.C."/>
            <person name="Dvorak J."/>
            <person name="Tong Y."/>
            <person name="Wang J."/>
            <person name="Yang H."/>
            <person name="Li Z."/>
            <person name="Wang D."/>
            <person name="Zhang A."/>
            <person name="Wang J."/>
        </authorList>
    </citation>
    <scope>NUCLEOTIDE SEQUENCE</scope>
    <source>
        <strain evidence="2">cv. G1812</strain>
    </source>
</reference>
<name>A0A8R7QI98_TRIUA</name>
<protein>
    <submittedName>
        <fullName evidence="1">Uncharacterized protein</fullName>
    </submittedName>
</protein>
<dbReference type="EnsemblPlants" id="TuG1812G0500005397.01.T06">
    <property type="protein sequence ID" value="TuG1812G0500005397.01.T06"/>
    <property type="gene ID" value="TuG1812G0500005397.01"/>
</dbReference>
<organism evidence="1 2">
    <name type="scientific">Triticum urartu</name>
    <name type="common">Red wild einkorn</name>
    <name type="synonym">Crithodium urartu</name>
    <dbReference type="NCBI Taxonomy" id="4572"/>
    <lineage>
        <taxon>Eukaryota</taxon>
        <taxon>Viridiplantae</taxon>
        <taxon>Streptophyta</taxon>
        <taxon>Embryophyta</taxon>
        <taxon>Tracheophyta</taxon>
        <taxon>Spermatophyta</taxon>
        <taxon>Magnoliopsida</taxon>
        <taxon>Liliopsida</taxon>
        <taxon>Poales</taxon>
        <taxon>Poaceae</taxon>
        <taxon>BOP clade</taxon>
        <taxon>Pooideae</taxon>
        <taxon>Triticodae</taxon>
        <taxon>Triticeae</taxon>
        <taxon>Triticinae</taxon>
        <taxon>Triticum</taxon>
    </lineage>
</organism>
<dbReference type="Proteomes" id="UP000015106">
    <property type="component" value="Chromosome 5"/>
</dbReference>
<dbReference type="AlphaFoldDB" id="A0A8R7QI98"/>
<evidence type="ECO:0000313" key="2">
    <source>
        <dbReference type="Proteomes" id="UP000015106"/>
    </source>
</evidence>
<reference evidence="1" key="2">
    <citation type="submission" date="2018-03" db="EMBL/GenBank/DDBJ databases">
        <title>The Triticum urartu genome reveals the dynamic nature of wheat genome evolution.</title>
        <authorList>
            <person name="Ling H."/>
            <person name="Ma B."/>
            <person name="Shi X."/>
            <person name="Liu H."/>
            <person name="Dong L."/>
            <person name="Sun H."/>
            <person name="Cao Y."/>
            <person name="Gao Q."/>
            <person name="Zheng S."/>
            <person name="Li Y."/>
            <person name="Yu Y."/>
            <person name="Du H."/>
            <person name="Qi M."/>
            <person name="Li Y."/>
            <person name="Yu H."/>
            <person name="Cui Y."/>
            <person name="Wang N."/>
            <person name="Chen C."/>
            <person name="Wu H."/>
            <person name="Zhao Y."/>
            <person name="Zhang J."/>
            <person name="Li Y."/>
            <person name="Zhou W."/>
            <person name="Zhang B."/>
            <person name="Hu W."/>
            <person name="Eijk M."/>
            <person name="Tang J."/>
            <person name="Witsenboer H."/>
            <person name="Zhao S."/>
            <person name="Li Z."/>
            <person name="Zhang A."/>
            <person name="Wang D."/>
            <person name="Liang C."/>
        </authorList>
    </citation>
    <scope>NUCLEOTIDE SEQUENCE [LARGE SCALE GENOMIC DNA]</scope>
    <source>
        <strain evidence="1">cv. G1812</strain>
    </source>
</reference>
<accession>A0A8R7QI98</accession>
<keyword evidence="2" id="KW-1185">Reference proteome</keyword>
<proteinExistence type="predicted"/>
<reference evidence="1" key="3">
    <citation type="submission" date="2022-06" db="UniProtKB">
        <authorList>
            <consortium name="EnsemblPlants"/>
        </authorList>
    </citation>
    <scope>IDENTIFICATION</scope>
</reference>